<sequence>MVLTFPVLSTKPLSVFDSTLSEPLAVVLDEDIEVFAKHEIFQRARIRNRTISESVLGPNKDRQDDLRRKERAGNDRQDERLGRENDTSATKRGKGFGNPGDKKRKENMDEQLPHALPGYRVSKQSSTGATPFEMLYGRNLRLPLGLEAEELEIKPTHGPPSTQKI</sequence>
<comment type="caution">
    <text evidence="2">The sequence shown here is derived from an EMBL/GenBank/DDBJ whole genome shotgun (WGS) entry which is preliminary data.</text>
</comment>
<dbReference type="Proteomes" id="UP001152795">
    <property type="component" value="Unassembled WGS sequence"/>
</dbReference>
<protein>
    <submittedName>
        <fullName evidence="2">Uncharacterized protein</fullName>
    </submittedName>
</protein>
<dbReference type="Gene3D" id="3.30.420.10">
    <property type="entry name" value="Ribonuclease H-like superfamily/Ribonuclease H"/>
    <property type="match status" value="1"/>
</dbReference>
<organism evidence="2 3">
    <name type="scientific">Paramuricea clavata</name>
    <name type="common">Red gorgonian</name>
    <name type="synonym">Violescent sea-whip</name>
    <dbReference type="NCBI Taxonomy" id="317549"/>
    <lineage>
        <taxon>Eukaryota</taxon>
        <taxon>Metazoa</taxon>
        <taxon>Cnidaria</taxon>
        <taxon>Anthozoa</taxon>
        <taxon>Octocorallia</taxon>
        <taxon>Malacalcyonacea</taxon>
        <taxon>Plexauridae</taxon>
        <taxon>Paramuricea</taxon>
    </lineage>
</organism>
<evidence type="ECO:0000313" key="2">
    <source>
        <dbReference type="EMBL" id="CAB4001479.1"/>
    </source>
</evidence>
<name>A0A6S7HB83_PARCT</name>
<feature type="region of interest" description="Disordered" evidence="1">
    <location>
        <begin position="55"/>
        <end position="126"/>
    </location>
</feature>
<proteinExistence type="predicted"/>
<feature type="compositionally biased region" description="Basic and acidic residues" evidence="1">
    <location>
        <begin position="59"/>
        <end position="86"/>
    </location>
</feature>
<dbReference type="OrthoDB" id="1739513at2759"/>
<evidence type="ECO:0000313" key="3">
    <source>
        <dbReference type="Proteomes" id="UP001152795"/>
    </source>
</evidence>
<reference evidence="2" key="1">
    <citation type="submission" date="2020-04" db="EMBL/GenBank/DDBJ databases">
        <authorList>
            <person name="Alioto T."/>
            <person name="Alioto T."/>
            <person name="Gomez Garrido J."/>
        </authorList>
    </citation>
    <scope>NUCLEOTIDE SEQUENCE</scope>
    <source>
        <strain evidence="2">A484AB</strain>
    </source>
</reference>
<accession>A0A6S7HB83</accession>
<dbReference type="GO" id="GO:0003676">
    <property type="term" value="F:nucleic acid binding"/>
    <property type="evidence" value="ECO:0007669"/>
    <property type="project" value="InterPro"/>
</dbReference>
<gene>
    <name evidence="2" type="ORF">PACLA_8A028488</name>
</gene>
<dbReference type="EMBL" id="CACRXK020004096">
    <property type="protein sequence ID" value="CAB4001479.1"/>
    <property type="molecule type" value="Genomic_DNA"/>
</dbReference>
<dbReference type="InterPro" id="IPR036397">
    <property type="entry name" value="RNaseH_sf"/>
</dbReference>
<dbReference type="AlphaFoldDB" id="A0A6S7HB83"/>
<keyword evidence="3" id="KW-1185">Reference proteome</keyword>
<evidence type="ECO:0000256" key="1">
    <source>
        <dbReference type="SAM" id="MobiDB-lite"/>
    </source>
</evidence>
<feature type="compositionally biased region" description="Basic and acidic residues" evidence="1">
    <location>
        <begin position="100"/>
        <end position="112"/>
    </location>
</feature>